<organism evidence="11 12">
    <name type="scientific">Panicum virgatum</name>
    <name type="common">Blackwell switchgrass</name>
    <dbReference type="NCBI Taxonomy" id="38727"/>
    <lineage>
        <taxon>Eukaryota</taxon>
        <taxon>Viridiplantae</taxon>
        <taxon>Streptophyta</taxon>
        <taxon>Embryophyta</taxon>
        <taxon>Tracheophyta</taxon>
        <taxon>Spermatophyta</taxon>
        <taxon>Magnoliopsida</taxon>
        <taxon>Liliopsida</taxon>
        <taxon>Poales</taxon>
        <taxon>Poaceae</taxon>
        <taxon>PACMAD clade</taxon>
        <taxon>Panicoideae</taxon>
        <taxon>Panicodae</taxon>
        <taxon>Paniceae</taxon>
        <taxon>Panicinae</taxon>
        <taxon>Panicum</taxon>
        <taxon>Panicum sect. Hiantes</taxon>
    </lineage>
</organism>
<keyword evidence="3" id="KW-0611">Plant defense</keyword>
<name>A0A8T0RHD2_PANVG</name>
<comment type="function">
    <text evidence="8">Lipolytic acyl hydrolase (LAH).</text>
</comment>
<feature type="active site" description="Proton acceptor" evidence="7">
    <location>
        <position position="239"/>
    </location>
</feature>
<protein>
    <recommendedName>
        <fullName evidence="8">Patatin</fullName>
        <ecNumber evidence="8">3.1.1.-</ecNumber>
    </recommendedName>
</protein>
<evidence type="ECO:0000313" key="11">
    <source>
        <dbReference type="EMBL" id="KAG2584526.1"/>
    </source>
</evidence>
<accession>A0A8T0RHD2</accession>
<dbReference type="GO" id="GO:0004620">
    <property type="term" value="F:phospholipase activity"/>
    <property type="evidence" value="ECO:0007669"/>
    <property type="project" value="TreeGrafter"/>
</dbReference>
<dbReference type="GO" id="GO:0047372">
    <property type="term" value="F:monoacylglycerol lipase activity"/>
    <property type="evidence" value="ECO:0007669"/>
    <property type="project" value="TreeGrafter"/>
</dbReference>
<proteinExistence type="inferred from homology"/>
<dbReference type="Proteomes" id="UP000823388">
    <property type="component" value="Chromosome 6K"/>
</dbReference>
<dbReference type="PANTHER" id="PTHR32176">
    <property type="entry name" value="XYLOSE ISOMERASE"/>
    <property type="match status" value="1"/>
</dbReference>
<dbReference type="InterPro" id="IPR002641">
    <property type="entry name" value="PNPLA_dom"/>
</dbReference>
<feature type="short sequence motif" description="GXGXXG" evidence="7">
    <location>
        <begin position="52"/>
        <end position="57"/>
    </location>
</feature>
<feature type="short sequence motif" description="DGA/G" evidence="7">
    <location>
        <begin position="239"/>
        <end position="241"/>
    </location>
</feature>
<dbReference type="EC" id="3.1.1.-" evidence="8"/>
<dbReference type="GO" id="GO:0006952">
    <property type="term" value="P:defense response"/>
    <property type="evidence" value="ECO:0007669"/>
    <property type="project" value="UniProtKB-KW"/>
</dbReference>
<dbReference type="GO" id="GO:0016042">
    <property type="term" value="P:lipid catabolic process"/>
    <property type="evidence" value="ECO:0007669"/>
    <property type="project" value="UniProtKB-UniRule"/>
</dbReference>
<evidence type="ECO:0000256" key="8">
    <source>
        <dbReference type="RuleBase" id="RU361262"/>
    </source>
</evidence>
<dbReference type="FunFam" id="3.40.1090.10:FF:000005">
    <property type="entry name" value="Patatin"/>
    <property type="match status" value="1"/>
</dbReference>
<keyword evidence="12" id="KW-1185">Reference proteome</keyword>
<evidence type="ECO:0000259" key="10">
    <source>
        <dbReference type="PROSITE" id="PS51635"/>
    </source>
</evidence>
<evidence type="ECO:0000256" key="7">
    <source>
        <dbReference type="PROSITE-ProRule" id="PRU01161"/>
    </source>
</evidence>
<feature type="short sequence motif" description="GXSXG" evidence="7">
    <location>
        <begin position="90"/>
        <end position="94"/>
    </location>
</feature>
<dbReference type="AlphaFoldDB" id="A0A8T0RHD2"/>
<evidence type="ECO:0000256" key="6">
    <source>
        <dbReference type="ARBA" id="ARBA00025642"/>
    </source>
</evidence>
<dbReference type="InterPro" id="IPR016035">
    <property type="entry name" value="Acyl_Trfase/lysoPLipase"/>
</dbReference>
<evidence type="ECO:0000256" key="3">
    <source>
        <dbReference type="ARBA" id="ARBA00022821"/>
    </source>
</evidence>
<gene>
    <name evidence="11" type="ORF">PVAP13_6KG311100</name>
</gene>
<dbReference type="Pfam" id="PF01734">
    <property type="entry name" value="Patatin"/>
    <property type="match status" value="1"/>
</dbReference>
<dbReference type="PROSITE" id="PS51635">
    <property type="entry name" value="PNPLA"/>
    <property type="match status" value="1"/>
</dbReference>
<evidence type="ECO:0000256" key="9">
    <source>
        <dbReference type="SAM" id="MobiDB-lite"/>
    </source>
</evidence>
<comment type="function">
    <text evidence="6">Possesses non-specific lipolytic acyl hydrolase (LAH) activity. Hydrolyzes phospholipids as well as galactolipids. May play a role in disease resistance.</text>
</comment>
<keyword evidence="2 7" id="KW-0378">Hydrolase</keyword>
<dbReference type="Gene3D" id="3.40.1090.10">
    <property type="entry name" value="Cytosolic phospholipase A2 catalytic domain"/>
    <property type="match status" value="1"/>
</dbReference>
<evidence type="ECO:0000256" key="2">
    <source>
        <dbReference type="ARBA" id="ARBA00022801"/>
    </source>
</evidence>
<feature type="active site" description="Nucleophile" evidence="7">
    <location>
        <position position="92"/>
    </location>
</feature>
<comment type="caution">
    <text evidence="11">The sequence shown here is derived from an EMBL/GenBank/DDBJ whole genome shotgun (WGS) entry which is preliminary data.</text>
</comment>
<evidence type="ECO:0000256" key="4">
    <source>
        <dbReference type="ARBA" id="ARBA00022963"/>
    </source>
</evidence>
<feature type="region of interest" description="Disordered" evidence="9">
    <location>
        <begin position="1"/>
        <end position="36"/>
    </location>
</feature>
<keyword evidence="5 7" id="KW-0443">Lipid metabolism</keyword>
<evidence type="ECO:0000313" key="12">
    <source>
        <dbReference type="Proteomes" id="UP000823388"/>
    </source>
</evidence>
<evidence type="ECO:0000256" key="1">
    <source>
        <dbReference type="ARBA" id="ARBA00010240"/>
    </source>
</evidence>
<dbReference type="EMBL" id="CM029047">
    <property type="protein sequence ID" value="KAG2584526.1"/>
    <property type="molecule type" value="Genomic_DNA"/>
</dbReference>
<dbReference type="SUPFAM" id="SSF52151">
    <property type="entry name" value="FabD/lysophospholipase-like"/>
    <property type="match status" value="1"/>
</dbReference>
<evidence type="ECO:0000256" key="5">
    <source>
        <dbReference type="ARBA" id="ARBA00023098"/>
    </source>
</evidence>
<keyword evidence="4 7" id="KW-0442">Lipid degradation</keyword>
<reference evidence="11" key="1">
    <citation type="submission" date="2020-05" db="EMBL/GenBank/DDBJ databases">
        <title>WGS assembly of Panicum virgatum.</title>
        <authorList>
            <person name="Lovell J.T."/>
            <person name="Jenkins J."/>
            <person name="Shu S."/>
            <person name="Juenger T.E."/>
            <person name="Schmutz J."/>
        </authorList>
    </citation>
    <scope>NUCLEOTIDE SEQUENCE</scope>
    <source>
        <strain evidence="11">AP13</strain>
    </source>
</reference>
<comment type="similarity">
    <text evidence="1 8">Belongs to the patatin family.</text>
</comment>
<feature type="compositionally biased region" description="Low complexity" evidence="9">
    <location>
        <begin position="19"/>
        <end position="34"/>
    </location>
</feature>
<dbReference type="PANTHER" id="PTHR32176:SF103">
    <property type="entry name" value="OS08G0376550 PROTEIN"/>
    <property type="match status" value="1"/>
</dbReference>
<sequence length="435" mass="46443">MAPVNAAEPGASGGLTLNPAAARRAPTSAPCATPRSPPPAYGSIVTVLSIDGGGVRGIIPGTILAFLEAKLQELDGPGARVADYFDVVAGTSTGGLVTAMLTAPDKEGRPLFAAKEINDFYLKHSPKIFPAKSGGLLGLVKSVALGPKYDGKYLRSIVRELLGDTKVSQALQNIVIPTFDIKLLQPTIFSRYDAVKDVSKDALLSDVCIGTSAAPTYLPGHQFETKDKDGKPRAFNLIDGGVAANNPTLLAMTHVSKQILLGNQDFFPIKPADYGKFMVLSLGTGSAKVEEKFDAAQSSRWGILGWLYKKGATPIIDSFTQASSDVVDIHASVLFQALRSEKSYLRIQDDELTGDTSSVDVATRENLDRLVGAGRALLKRPACKVNVETGKNEPDGDRGTNEKELIHFVKMLVDERRARLKKKGTHPAAMMNVDV</sequence>
<dbReference type="CDD" id="cd07214">
    <property type="entry name" value="Pat17_isozyme_like"/>
    <property type="match status" value="1"/>
</dbReference>
<feature type="domain" description="PNPLA" evidence="10">
    <location>
        <begin position="48"/>
        <end position="252"/>
    </location>
</feature>
<comment type="domain">
    <text evidence="8">The nitrogen atoms of the two glycine residues in the GGXR motif define the oxyanion hole, and stabilize the oxyanion that forms during the nucleophilic attack by the catalytic serine during substrate cleavage.</text>
</comment>